<dbReference type="Gene3D" id="3.40.50.410">
    <property type="entry name" value="von Willebrand factor, type A domain"/>
    <property type="match status" value="1"/>
</dbReference>
<accession>A0A0M6ZMZ6</accession>
<dbReference type="OrthoDB" id="5430236at2"/>
<keyword evidence="2" id="KW-1185">Reference proteome</keyword>
<dbReference type="InterPro" id="IPR036465">
    <property type="entry name" value="vWFA_dom_sf"/>
</dbReference>
<dbReference type="EMBL" id="CXWC01000001">
    <property type="protein sequence ID" value="CTQ63592.1"/>
    <property type="molecule type" value="Genomic_DNA"/>
</dbReference>
<dbReference type="GeneID" id="97667532"/>
<dbReference type="SUPFAM" id="SSF53300">
    <property type="entry name" value="vWA-like"/>
    <property type="match status" value="1"/>
</dbReference>
<protein>
    <recommendedName>
        <fullName evidence="3">VWA domain-containing protein</fullName>
    </recommendedName>
</protein>
<evidence type="ECO:0008006" key="3">
    <source>
        <dbReference type="Google" id="ProtNLM"/>
    </source>
</evidence>
<dbReference type="RefSeq" id="WP_055115800.1">
    <property type="nucleotide sequence ID" value="NZ_CXWA01000003.1"/>
</dbReference>
<evidence type="ECO:0000313" key="2">
    <source>
        <dbReference type="Proteomes" id="UP000049983"/>
    </source>
</evidence>
<organism evidence="1 2">
    <name type="scientific">Roseibium album</name>
    <dbReference type="NCBI Taxonomy" id="311410"/>
    <lineage>
        <taxon>Bacteria</taxon>
        <taxon>Pseudomonadati</taxon>
        <taxon>Pseudomonadota</taxon>
        <taxon>Alphaproteobacteria</taxon>
        <taxon>Hyphomicrobiales</taxon>
        <taxon>Stappiaceae</taxon>
        <taxon>Roseibium</taxon>
    </lineage>
</organism>
<evidence type="ECO:0000313" key="1">
    <source>
        <dbReference type="EMBL" id="CTQ63592.1"/>
    </source>
</evidence>
<dbReference type="AlphaFoldDB" id="A0A0M6ZMZ6"/>
<name>A0A0M6ZMZ6_9HYPH</name>
<reference evidence="2" key="1">
    <citation type="submission" date="2015-07" db="EMBL/GenBank/DDBJ databases">
        <authorList>
            <person name="Rodrigo-Torres Lidia"/>
            <person name="Arahal R.David."/>
        </authorList>
    </citation>
    <scope>NUCLEOTIDE SEQUENCE [LARGE SCALE GENOMIC DNA]</scope>
    <source>
        <strain evidence="2">CECT 5096</strain>
    </source>
</reference>
<dbReference type="STRING" id="311410.LA5095_02682"/>
<proteinExistence type="predicted"/>
<dbReference type="Proteomes" id="UP000049983">
    <property type="component" value="Unassembled WGS sequence"/>
</dbReference>
<gene>
    <name evidence="1" type="ORF">LA5096_00051</name>
</gene>
<sequence>MAKTDLDATGKPVRKKGDLPSAASDISAFLEKAKEIEPKAGSDGRLIFALDATMSRQPTWDRACHIQSEMFQEADHIGGLKIKLVYFRGFGECRASRWFERSDDLAKAMSRISVQGGRTQISKVLSAALQSAADDKIAAVVYVGDCMEEDVDILCDKAGQLGLMGVPVFLFQEGRDAIAEQAFREMARLSKGAYCPFDAGSAQQLAELLKAVAVFASGGHNALVALERKGGQGARLLLQQIKSD</sequence>